<dbReference type="InterPro" id="IPR050250">
    <property type="entry name" value="Macrolide_Exporter_MacB"/>
</dbReference>
<proteinExistence type="inferred from homology"/>
<gene>
    <name evidence="10" type="primary">macB_4</name>
    <name evidence="10" type="ORF">NCTC11636_02119</name>
</gene>
<dbReference type="GO" id="GO:0022857">
    <property type="term" value="F:transmembrane transporter activity"/>
    <property type="evidence" value="ECO:0007669"/>
    <property type="project" value="TreeGrafter"/>
</dbReference>
<keyword evidence="11" id="KW-1185">Reference proteome</keyword>
<sequence>MRTTDLIRSAAGNVLRSKLRTALAGIAVLIGSFTLVLTVGVGSGVNAYIADTVNSIGAPTTMELSRSDDTEDGDLPVYDPNAGTVTGPGLSGTGLGITEQQLEEARALPGVVSVEPIDTILVDYVQRPGHAQYASGLNAPQHDNVFQMSTGTEPDDESSDYEVAVPPTYVTALDYADEAAIIGDEIVFGFRDQGGSTHTVTATVTGVILPSVVPVTTPVGNAALINDVADTQAAGGASTAAPIASASLVFDVDLTEAEVVQLKDDLAAIGLEGATVSDRIGTFKAVIDGIVLILAAFACIALLAASFGVANTLLMSVQERTREIGLLKALGTSSLRIFSQFALEAIVIGLLGALIGGGLAVIAGMVANSILQDGVLSTLPGLSVYAADPLTLLLVLAAILAITFIAGTAPAIRAARKEPIEALRYE</sequence>
<keyword evidence="10" id="KW-0067">ATP-binding</keyword>
<dbReference type="PANTHER" id="PTHR30572:SF4">
    <property type="entry name" value="ABC TRANSPORTER PERMEASE YTRF"/>
    <property type="match status" value="1"/>
</dbReference>
<feature type="transmembrane region" description="Helical" evidence="7">
    <location>
        <begin position="390"/>
        <end position="412"/>
    </location>
</feature>
<feature type="transmembrane region" description="Helical" evidence="7">
    <location>
        <begin position="345"/>
        <end position="370"/>
    </location>
</feature>
<feature type="transmembrane region" description="Helical" evidence="7">
    <location>
        <begin position="289"/>
        <end position="314"/>
    </location>
</feature>
<dbReference type="InterPro" id="IPR025857">
    <property type="entry name" value="MacB_PCD"/>
</dbReference>
<evidence type="ECO:0000256" key="3">
    <source>
        <dbReference type="ARBA" id="ARBA00022692"/>
    </source>
</evidence>
<keyword evidence="3 7" id="KW-0812">Transmembrane</keyword>
<dbReference type="InterPro" id="IPR003838">
    <property type="entry name" value="ABC3_permease_C"/>
</dbReference>
<dbReference type="KEGG" id="ahw:NCTC11636_02119"/>
<dbReference type="EC" id="3.6.3.-" evidence="10"/>
<name>A0A3S4SP24_9ACTO</name>
<evidence type="ECO:0000259" key="9">
    <source>
        <dbReference type="Pfam" id="PF12704"/>
    </source>
</evidence>
<evidence type="ECO:0000313" key="10">
    <source>
        <dbReference type="EMBL" id="VEG29589.1"/>
    </source>
</evidence>
<keyword evidence="5 7" id="KW-0472">Membrane</keyword>
<dbReference type="Proteomes" id="UP000266895">
    <property type="component" value="Chromosome"/>
</dbReference>
<comment type="similarity">
    <text evidence="6">Belongs to the ABC-4 integral membrane protein family.</text>
</comment>
<keyword evidence="2" id="KW-1003">Cell membrane</keyword>
<evidence type="ECO:0000256" key="6">
    <source>
        <dbReference type="ARBA" id="ARBA00038076"/>
    </source>
</evidence>
<organism evidence="10 11">
    <name type="scientific">Actinomyces howellii</name>
    <dbReference type="NCBI Taxonomy" id="52771"/>
    <lineage>
        <taxon>Bacteria</taxon>
        <taxon>Bacillati</taxon>
        <taxon>Actinomycetota</taxon>
        <taxon>Actinomycetes</taxon>
        <taxon>Actinomycetales</taxon>
        <taxon>Actinomycetaceae</taxon>
        <taxon>Actinomyces</taxon>
    </lineage>
</organism>
<dbReference type="AlphaFoldDB" id="A0A3S4SP24"/>
<keyword evidence="10" id="KW-0547">Nucleotide-binding</keyword>
<reference evidence="10 11" key="1">
    <citation type="submission" date="2018-12" db="EMBL/GenBank/DDBJ databases">
        <authorList>
            <consortium name="Pathogen Informatics"/>
        </authorList>
    </citation>
    <scope>NUCLEOTIDE SEQUENCE [LARGE SCALE GENOMIC DNA]</scope>
    <source>
        <strain evidence="10 11">NCTC11636</strain>
    </source>
</reference>
<dbReference type="EMBL" id="LR134350">
    <property type="protein sequence ID" value="VEG29589.1"/>
    <property type="molecule type" value="Genomic_DNA"/>
</dbReference>
<accession>A0A3S4SP24</accession>
<dbReference type="GO" id="GO:0016787">
    <property type="term" value="F:hydrolase activity"/>
    <property type="evidence" value="ECO:0007669"/>
    <property type="project" value="UniProtKB-KW"/>
</dbReference>
<keyword evidence="4 7" id="KW-1133">Transmembrane helix</keyword>
<evidence type="ECO:0000259" key="8">
    <source>
        <dbReference type="Pfam" id="PF02687"/>
    </source>
</evidence>
<dbReference type="Pfam" id="PF12704">
    <property type="entry name" value="MacB_PCD"/>
    <property type="match status" value="1"/>
</dbReference>
<evidence type="ECO:0000256" key="5">
    <source>
        <dbReference type="ARBA" id="ARBA00023136"/>
    </source>
</evidence>
<protein>
    <submittedName>
        <fullName evidence="10">Macrolide export ATP-binding/permease protein MacB</fullName>
        <ecNumber evidence="10">3.6.3.-</ecNumber>
    </submittedName>
</protein>
<dbReference type="GO" id="GO:0005524">
    <property type="term" value="F:ATP binding"/>
    <property type="evidence" value="ECO:0007669"/>
    <property type="project" value="UniProtKB-KW"/>
</dbReference>
<feature type="transmembrane region" description="Helical" evidence="7">
    <location>
        <begin position="21"/>
        <end position="45"/>
    </location>
</feature>
<dbReference type="RefSeq" id="WP_126383082.1">
    <property type="nucleotide sequence ID" value="NZ_LR134350.1"/>
</dbReference>
<feature type="domain" description="ABC3 transporter permease C-terminal" evidence="8">
    <location>
        <begin position="296"/>
        <end position="419"/>
    </location>
</feature>
<comment type="subcellular location">
    <subcellularLocation>
        <location evidence="1">Cell membrane</location>
        <topology evidence="1">Multi-pass membrane protein</topology>
    </subcellularLocation>
</comment>
<dbReference type="GO" id="GO:0005886">
    <property type="term" value="C:plasma membrane"/>
    <property type="evidence" value="ECO:0007669"/>
    <property type="project" value="UniProtKB-SubCell"/>
</dbReference>
<dbReference type="OrthoDB" id="9780560at2"/>
<keyword evidence="10" id="KW-0378">Hydrolase</keyword>
<dbReference type="Pfam" id="PF02687">
    <property type="entry name" value="FtsX"/>
    <property type="match status" value="1"/>
</dbReference>
<feature type="domain" description="MacB-like periplasmic core" evidence="9">
    <location>
        <begin position="21"/>
        <end position="211"/>
    </location>
</feature>
<evidence type="ECO:0000313" key="11">
    <source>
        <dbReference type="Proteomes" id="UP000266895"/>
    </source>
</evidence>
<evidence type="ECO:0000256" key="2">
    <source>
        <dbReference type="ARBA" id="ARBA00022475"/>
    </source>
</evidence>
<dbReference type="PANTHER" id="PTHR30572">
    <property type="entry name" value="MEMBRANE COMPONENT OF TRANSPORTER-RELATED"/>
    <property type="match status" value="1"/>
</dbReference>
<evidence type="ECO:0000256" key="1">
    <source>
        <dbReference type="ARBA" id="ARBA00004651"/>
    </source>
</evidence>
<evidence type="ECO:0000256" key="7">
    <source>
        <dbReference type="SAM" id="Phobius"/>
    </source>
</evidence>
<evidence type="ECO:0000256" key="4">
    <source>
        <dbReference type="ARBA" id="ARBA00022989"/>
    </source>
</evidence>